<name>A0ABW3SSW0_9BACT</name>
<evidence type="ECO:0000313" key="2">
    <source>
        <dbReference type="EMBL" id="MFD1187628.1"/>
    </source>
</evidence>
<proteinExistence type="predicted"/>
<protein>
    <submittedName>
        <fullName evidence="2">Uncharacterized protein</fullName>
    </submittedName>
</protein>
<evidence type="ECO:0000313" key="3">
    <source>
        <dbReference type="Proteomes" id="UP001597094"/>
    </source>
</evidence>
<dbReference type="Proteomes" id="UP001597094">
    <property type="component" value="Unassembled WGS sequence"/>
</dbReference>
<feature type="region of interest" description="Disordered" evidence="1">
    <location>
        <begin position="1"/>
        <end position="20"/>
    </location>
</feature>
<dbReference type="EMBL" id="JBHTLD010000159">
    <property type="protein sequence ID" value="MFD1187628.1"/>
    <property type="molecule type" value="Genomic_DNA"/>
</dbReference>
<accession>A0ABW3SSW0</accession>
<sequence>MILRLLEGNPGHGGAPRHQQEVCSGQPIQAGEPIGTTPLHIHPDRPGMGFVGRRKNGKYWLLHAYTSEADEMLAYR</sequence>
<organism evidence="2 3">
    <name type="scientific">Pontibacter rugosus</name>
    <dbReference type="NCBI Taxonomy" id="1745966"/>
    <lineage>
        <taxon>Bacteria</taxon>
        <taxon>Pseudomonadati</taxon>
        <taxon>Bacteroidota</taxon>
        <taxon>Cytophagia</taxon>
        <taxon>Cytophagales</taxon>
        <taxon>Hymenobacteraceae</taxon>
        <taxon>Pontibacter</taxon>
    </lineage>
</organism>
<comment type="caution">
    <text evidence="2">The sequence shown here is derived from an EMBL/GenBank/DDBJ whole genome shotgun (WGS) entry which is preliminary data.</text>
</comment>
<dbReference type="RefSeq" id="WP_377529558.1">
    <property type="nucleotide sequence ID" value="NZ_JBHTLD010000159.1"/>
</dbReference>
<evidence type="ECO:0000256" key="1">
    <source>
        <dbReference type="SAM" id="MobiDB-lite"/>
    </source>
</evidence>
<gene>
    <name evidence="2" type="ORF">ACFQ2O_15535</name>
</gene>
<keyword evidence="3" id="KW-1185">Reference proteome</keyword>
<reference evidence="3" key="1">
    <citation type="journal article" date="2019" name="Int. J. Syst. Evol. Microbiol.">
        <title>The Global Catalogue of Microorganisms (GCM) 10K type strain sequencing project: providing services to taxonomists for standard genome sequencing and annotation.</title>
        <authorList>
            <consortium name="The Broad Institute Genomics Platform"/>
            <consortium name="The Broad Institute Genome Sequencing Center for Infectious Disease"/>
            <person name="Wu L."/>
            <person name="Ma J."/>
        </authorList>
    </citation>
    <scope>NUCLEOTIDE SEQUENCE [LARGE SCALE GENOMIC DNA]</scope>
    <source>
        <strain evidence="3">JCM 31319</strain>
    </source>
</reference>